<feature type="domain" description="XdhC- CoxI" evidence="1">
    <location>
        <begin position="35"/>
        <end position="79"/>
    </location>
</feature>
<proteinExistence type="predicted"/>
<sequence length="352" mass="39079">MNKKLSGCSIRRSRNMSSDEYSVLETIAASEPGGYLATIIDVTGSAYRKEGTMMYFSGDNQERGLLSGGCVEQDIVARIESWETGIASASVNYDMRSEDDLSWGQGVGCDGSITVLMEELDDKAMNNLKIVKNWLDNGLTVEHIKVLKEDLSSQASFFMNETGERVGNWEAFDLAAFPEKRLTPKNDGGYYFRQTFRAQPRLIIYGAGPDARPVADIAKKAGFHVIVADWRPALCNNKHFPDADMLVIGNPVELMEDFQAGSMDYIVIMTHHFQKDKELLNYLLEREYAFVGILGSKKRADRLLEQKTKPLWLHSPVGLGINAEGPEQIAISIAAQLIAVKNNKVRTLGLNG</sequence>
<organism evidence="3 4">
    <name type="scientific">Niallia circulans</name>
    <name type="common">Bacillus circulans</name>
    <dbReference type="NCBI Taxonomy" id="1397"/>
    <lineage>
        <taxon>Bacteria</taxon>
        <taxon>Bacillati</taxon>
        <taxon>Bacillota</taxon>
        <taxon>Bacilli</taxon>
        <taxon>Bacillales</taxon>
        <taxon>Bacillaceae</taxon>
        <taxon>Niallia</taxon>
    </lineage>
</organism>
<dbReference type="AlphaFoldDB" id="A0A553SMS0"/>
<dbReference type="Pfam" id="PF02625">
    <property type="entry name" value="XdhC_CoxI"/>
    <property type="match status" value="1"/>
</dbReference>
<dbReference type="PANTHER" id="PTHR30388">
    <property type="entry name" value="ALDEHYDE OXIDOREDUCTASE MOLYBDENUM COFACTOR ASSEMBLY PROTEIN"/>
    <property type="match status" value="1"/>
</dbReference>
<dbReference type="InterPro" id="IPR027051">
    <property type="entry name" value="XdhC_Rossmann_dom"/>
</dbReference>
<reference evidence="4" key="1">
    <citation type="submission" date="2018-10" db="EMBL/GenBank/DDBJ databases">
        <title>FDA dAtabase for Regulatory Grade micrObial Sequences (FDA-ARGOS): Supporting development and validation of Infectious Disease Dx tests.</title>
        <authorList>
            <person name="Minogue T."/>
            <person name="Wolcott M."/>
            <person name="Wasieloski L."/>
            <person name="Aguilar W."/>
            <person name="Moore D."/>
            <person name="Tallon L."/>
            <person name="Sadzewicz L."/>
            <person name="Sengamalay N."/>
            <person name="Ott S."/>
            <person name="Godinez A."/>
            <person name="Nagaraj S."/>
            <person name="Vavikolanu K."/>
            <person name="Vyas G."/>
            <person name="Nadendla S."/>
            <person name="George J."/>
            <person name="Sichtig H."/>
        </authorList>
    </citation>
    <scope>NUCLEOTIDE SEQUENCE [LARGE SCALE GENOMIC DNA]</scope>
    <source>
        <strain evidence="4">FDAARGOS_343</strain>
    </source>
</reference>
<dbReference type="InterPro" id="IPR003777">
    <property type="entry name" value="XdhC_CoxI"/>
</dbReference>
<evidence type="ECO:0000259" key="2">
    <source>
        <dbReference type="Pfam" id="PF13478"/>
    </source>
</evidence>
<evidence type="ECO:0000259" key="1">
    <source>
        <dbReference type="Pfam" id="PF02625"/>
    </source>
</evidence>
<feature type="domain" description="XdhC Rossmann" evidence="2">
    <location>
        <begin position="202"/>
        <end position="337"/>
    </location>
</feature>
<protein>
    <submittedName>
        <fullName evidence="3">XdhC family protein</fullName>
    </submittedName>
</protein>
<dbReference type="Gene3D" id="3.40.50.720">
    <property type="entry name" value="NAD(P)-binding Rossmann-like Domain"/>
    <property type="match status" value="1"/>
</dbReference>
<name>A0A553SMS0_NIACI</name>
<dbReference type="EMBL" id="RIBP01000004">
    <property type="protein sequence ID" value="TRZ38289.1"/>
    <property type="molecule type" value="Genomic_DNA"/>
</dbReference>
<accession>A0A553SMS0</accession>
<gene>
    <name evidence="3" type="ORF">CEQ21_23090</name>
</gene>
<dbReference type="InterPro" id="IPR052698">
    <property type="entry name" value="MoCofactor_Util/Proc"/>
</dbReference>
<evidence type="ECO:0000313" key="4">
    <source>
        <dbReference type="Proteomes" id="UP000319837"/>
    </source>
</evidence>
<dbReference type="Pfam" id="PF13478">
    <property type="entry name" value="XdhC_C"/>
    <property type="match status" value="1"/>
</dbReference>
<evidence type="ECO:0000313" key="3">
    <source>
        <dbReference type="EMBL" id="TRZ38289.1"/>
    </source>
</evidence>
<comment type="caution">
    <text evidence="3">The sequence shown here is derived from an EMBL/GenBank/DDBJ whole genome shotgun (WGS) entry which is preliminary data.</text>
</comment>
<dbReference type="PANTHER" id="PTHR30388:SF6">
    <property type="entry name" value="XANTHINE DEHYDROGENASE SUBUNIT A-RELATED"/>
    <property type="match status" value="1"/>
</dbReference>
<dbReference type="Proteomes" id="UP000319837">
    <property type="component" value="Unassembled WGS sequence"/>
</dbReference>